<name>A0ABR6XW95_9BURK</name>
<evidence type="ECO:0000313" key="2">
    <source>
        <dbReference type="Proteomes" id="UP000643610"/>
    </source>
</evidence>
<proteinExistence type="predicted"/>
<dbReference type="Pfam" id="PF14094">
    <property type="entry name" value="DUF4272"/>
    <property type="match status" value="1"/>
</dbReference>
<keyword evidence="2" id="KW-1185">Reference proteome</keyword>
<dbReference type="RefSeq" id="WP_186892324.1">
    <property type="nucleotide sequence ID" value="NZ_JACOFU010000009.1"/>
</dbReference>
<evidence type="ECO:0000313" key="1">
    <source>
        <dbReference type="EMBL" id="MBC3833274.1"/>
    </source>
</evidence>
<dbReference type="EMBL" id="JACOFU010000009">
    <property type="protein sequence ID" value="MBC3833274.1"/>
    <property type="molecule type" value="Genomic_DNA"/>
</dbReference>
<reference evidence="1 2" key="1">
    <citation type="submission" date="2020-08" db="EMBL/GenBank/DDBJ databases">
        <title>Novel species isolated from subtropical streams in China.</title>
        <authorList>
            <person name="Lu H."/>
        </authorList>
    </citation>
    <scope>NUCLEOTIDE SEQUENCE [LARGE SCALE GENOMIC DNA]</scope>
    <source>
        <strain evidence="1 2">KCTC 52442</strain>
    </source>
</reference>
<dbReference type="Proteomes" id="UP000643610">
    <property type="component" value="Unassembled WGS sequence"/>
</dbReference>
<comment type="caution">
    <text evidence="1">The sequence shown here is derived from an EMBL/GenBank/DDBJ whole genome shotgun (WGS) entry which is preliminary data.</text>
</comment>
<gene>
    <name evidence="1" type="ORF">H8K33_17320</name>
</gene>
<organism evidence="1 2">
    <name type="scientific">Undibacterium amnicola</name>
    <dbReference type="NCBI Taxonomy" id="1834038"/>
    <lineage>
        <taxon>Bacteria</taxon>
        <taxon>Pseudomonadati</taxon>
        <taxon>Pseudomonadota</taxon>
        <taxon>Betaproteobacteria</taxon>
        <taxon>Burkholderiales</taxon>
        <taxon>Oxalobacteraceae</taxon>
        <taxon>Undibacterium</taxon>
    </lineage>
</organism>
<accession>A0ABR6XW95</accession>
<dbReference type="InterPro" id="IPR025368">
    <property type="entry name" value="DUF4272"/>
</dbReference>
<sequence>MTPELRKEASELQLHKRGIRINVQLHVIEADEEVRLRSESELAQRLIGLWAVSQAAHSGHYVELHHFLQAHDLMHVLSAEESSFLHDYAEGSELNDHRVQAFQNRLHAFHFLAWCAGLLDKIDLSNKPILTDKILSYFPALNALNHVQGAPDILVQIKSALKARRKDVIMDWADLLYRLHWSVRHAQLNHKPCPGNINPEMVREWHQAVNWMCNYDDENNWDKVSTETTA</sequence>
<protein>
    <submittedName>
        <fullName evidence="1">DUF4272 domain-containing protein</fullName>
    </submittedName>
</protein>